<dbReference type="InterPro" id="IPR011009">
    <property type="entry name" value="Kinase-like_dom_sf"/>
</dbReference>
<dbReference type="PANTHER" id="PTHR24055">
    <property type="entry name" value="MITOGEN-ACTIVATED PROTEIN KINASE"/>
    <property type="match status" value="1"/>
</dbReference>
<keyword evidence="13 19" id="KW-0460">Magnesium</keyword>
<evidence type="ECO:0000259" key="20">
    <source>
        <dbReference type="PROSITE" id="PS50011"/>
    </source>
</evidence>
<comment type="catalytic activity">
    <reaction evidence="15 19">
        <text>L-threonyl-[protein] + ATP = O-phospho-L-threonyl-[protein] + ADP + H(+)</text>
        <dbReference type="Rhea" id="RHEA:46608"/>
        <dbReference type="Rhea" id="RHEA-COMP:11060"/>
        <dbReference type="Rhea" id="RHEA-COMP:11605"/>
        <dbReference type="ChEBI" id="CHEBI:15378"/>
        <dbReference type="ChEBI" id="CHEBI:30013"/>
        <dbReference type="ChEBI" id="CHEBI:30616"/>
        <dbReference type="ChEBI" id="CHEBI:61977"/>
        <dbReference type="ChEBI" id="CHEBI:456216"/>
        <dbReference type="EC" id="2.7.11.24"/>
    </reaction>
</comment>
<dbReference type="CDD" id="cd07853">
    <property type="entry name" value="STKc_NLK"/>
    <property type="match status" value="1"/>
</dbReference>
<protein>
    <recommendedName>
        <fullName evidence="19">Mitogen-activated protein kinase</fullName>
        <ecNumber evidence="19">2.7.11.24</ecNumber>
    </recommendedName>
</protein>
<evidence type="ECO:0000256" key="17">
    <source>
        <dbReference type="ARBA" id="ARBA00055845"/>
    </source>
</evidence>
<evidence type="ECO:0000256" key="4">
    <source>
        <dbReference type="ARBA" id="ARBA00008832"/>
    </source>
</evidence>
<evidence type="ECO:0000256" key="7">
    <source>
        <dbReference type="ARBA" id="ARBA00022679"/>
    </source>
</evidence>
<evidence type="ECO:0000256" key="11">
    <source>
        <dbReference type="ARBA" id="ARBA00022777"/>
    </source>
</evidence>
<evidence type="ECO:0000256" key="6">
    <source>
        <dbReference type="ARBA" id="ARBA00022527"/>
    </source>
</evidence>
<evidence type="ECO:0000256" key="15">
    <source>
        <dbReference type="ARBA" id="ARBA00047592"/>
    </source>
</evidence>
<comment type="activity regulation">
    <text evidence="19">Activated by threonine and tyrosine phosphorylation.</text>
</comment>
<feature type="binding site" evidence="18">
    <location>
        <position position="260"/>
    </location>
    <ligand>
        <name>ATP</name>
        <dbReference type="ChEBI" id="CHEBI:30616"/>
    </ligand>
</feature>
<dbReference type="InterPro" id="IPR008271">
    <property type="entry name" value="Ser/Thr_kinase_AS"/>
</dbReference>
<dbReference type="Gene3D" id="3.30.200.20">
    <property type="entry name" value="Phosphorylase Kinase, domain 1"/>
    <property type="match status" value="1"/>
</dbReference>
<keyword evidence="9" id="KW-0479">Metal-binding</keyword>
<evidence type="ECO:0000256" key="19">
    <source>
        <dbReference type="RuleBase" id="RU361165"/>
    </source>
</evidence>
<keyword evidence="21" id="KW-1185">Reference proteome</keyword>
<dbReference type="FunFam" id="3.30.200.20:FF:000961">
    <property type="entry name" value="Mitogen-activated protein kinase"/>
    <property type="match status" value="1"/>
</dbReference>
<dbReference type="GO" id="GO:0005938">
    <property type="term" value="C:cell cortex"/>
    <property type="evidence" value="ECO:0007669"/>
    <property type="project" value="UniProtKB-SubCell"/>
</dbReference>
<evidence type="ECO:0000256" key="18">
    <source>
        <dbReference type="PROSITE-ProRule" id="PRU10141"/>
    </source>
</evidence>
<evidence type="ECO:0000256" key="3">
    <source>
        <dbReference type="ARBA" id="ARBA00004544"/>
    </source>
</evidence>
<keyword evidence="7 19" id="KW-0808">Transferase</keyword>
<dbReference type="InterPro" id="IPR003527">
    <property type="entry name" value="MAP_kinase_CS"/>
</dbReference>
<proteinExistence type="inferred from homology"/>
<dbReference type="GO" id="GO:0016055">
    <property type="term" value="P:Wnt signaling pathway"/>
    <property type="evidence" value="ECO:0007669"/>
    <property type="project" value="UniProtKB-KW"/>
</dbReference>
<keyword evidence="11 19" id="KW-0418">Kinase</keyword>
<evidence type="ECO:0000256" key="14">
    <source>
        <dbReference type="ARBA" id="ARBA00023242"/>
    </source>
</evidence>
<keyword evidence="8" id="KW-0879">Wnt signaling pathway</keyword>
<dbReference type="SUPFAM" id="SSF56112">
    <property type="entry name" value="Protein kinase-like (PK-like)"/>
    <property type="match status" value="1"/>
</dbReference>
<feature type="domain" description="Protein kinase" evidence="20">
    <location>
        <begin position="231"/>
        <end position="521"/>
    </location>
</feature>
<comment type="similarity">
    <text evidence="4">Belongs to the protein kinase superfamily. CMGC Ser/Thr protein kinase family. MAP kinase subfamily.</text>
</comment>
<dbReference type="Proteomes" id="UP000887575">
    <property type="component" value="Unassembled WGS sequence"/>
</dbReference>
<dbReference type="GO" id="GO:0004707">
    <property type="term" value="F:MAP kinase activity"/>
    <property type="evidence" value="ECO:0007669"/>
    <property type="project" value="UniProtKB-EC"/>
</dbReference>
<evidence type="ECO:0000256" key="12">
    <source>
        <dbReference type="ARBA" id="ARBA00022840"/>
    </source>
</evidence>
<evidence type="ECO:0000256" key="13">
    <source>
        <dbReference type="ARBA" id="ARBA00022842"/>
    </source>
</evidence>
<keyword evidence="5" id="KW-0963">Cytoplasm</keyword>
<evidence type="ECO:0000256" key="5">
    <source>
        <dbReference type="ARBA" id="ARBA00022490"/>
    </source>
</evidence>
<evidence type="ECO:0000313" key="21">
    <source>
        <dbReference type="Proteomes" id="UP000887575"/>
    </source>
</evidence>
<dbReference type="InterPro" id="IPR000719">
    <property type="entry name" value="Prot_kinase_dom"/>
</dbReference>
<dbReference type="EC" id="2.7.11.24" evidence="19"/>
<evidence type="ECO:0000256" key="1">
    <source>
        <dbReference type="ARBA" id="ARBA00001946"/>
    </source>
</evidence>
<evidence type="ECO:0000313" key="22">
    <source>
        <dbReference type="WBParaSite" id="MBELARI_LOCUS9998.1"/>
    </source>
</evidence>
<comment type="subcellular location">
    <subcellularLocation>
        <location evidence="3">Cytoplasm</location>
        <location evidence="3">Cell cortex</location>
    </subcellularLocation>
    <subcellularLocation>
        <location evidence="2">Nucleus</location>
    </subcellularLocation>
</comment>
<dbReference type="PROSITE" id="PS50011">
    <property type="entry name" value="PROTEIN_KINASE_DOM"/>
    <property type="match status" value="1"/>
</dbReference>
<dbReference type="InterPro" id="IPR017441">
    <property type="entry name" value="Protein_kinase_ATP_BS"/>
</dbReference>
<sequence length="624" mass="68635">MIQKWRLGRFPAFGSVPFATLDDYGDKLGGPNKFGGAPEGSTGDGGGHIPVVPPGVFFGGSLHRLPPQLTQQRTTSAGSSSSSGCSSTTCCDLLDLAAAAQQHAALLAHQHRQFQVAGVVPGSAVLSAAELVQLAQAGCGAGSAGLSGHALLPHPSHHHPTNTGLTGDMAAVSMPHHPGVAGGPPMAMKQKAVSNPAQMLPTNPQASASHVSNAILTAAQPFYQAAPQPDAQPDRPIGYGAFGVVWSVTDPRTGKRVALKKMPNVFQNLASCKRVFREVKMLSSFKHDNVLSLCDILQPANPHFFQELYVLTELMQSDLHKIIVSPQPLTTDHVKVFVYQILRGLKYLHSANILHRDIKPGNLLVNSNCILKICDFGLARIWDSRDRQNMTHEVVTQYYRAPELLMGARRYTGAIDVWSVGCIFAELLQRRILFQAQGPIEQLNLIIDLLGTPQADEMRYACDSARNHVMRLPPRHSQATSRFYQLNSQMTDQAVELLRMMLIFDPDKRATVEQALSHPYLEEGRLRFHSCMCTCCYNDQNGSRIMTQHLDPIHEQPFDPKWEKELARYSMFELRDKMYKFVTNRNPLNGIPLCINPNSAAYKNFANSSVAQASELPPTPTQWE</sequence>
<keyword evidence="14" id="KW-0539">Nucleus</keyword>
<evidence type="ECO:0000256" key="8">
    <source>
        <dbReference type="ARBA" id="ARBA00022687"/>
    </source>
</evidence>
<comment type="similarity">
    <text evidence="19">Belongs to the protein kinase superfamily. Ser/Thr protein kinase family. MAP kinase subfamily.</text>
</comment>
<dbReference type="AlphaFoldDB" id="A0AAF3FRV6"/>
<evidence type="ECO:0000256" key="2">
    <source>
        <dbReference type="ARBA" id="ARBA00004123"/>
    </source>
</evidence>
<reference evidence="22" key="1">
    <citation type="submission" date="2024-02" db="UniProtKB">
        <authorList>
            <consortium name="WormBaseParasite"/>
        </authorList>
    </citation>
    <scope>IDENTIFICATION</scope>
</reference>
<dbReference type="WBParaSite" id="MBELARI_LOCUS9998.1">
    <property type="protein sequence ID" value="MBELARI_LOCUS9998.1"/>
    <property type="gene ID" value="MBELARI_LOCUS9998"/>
</dbReference>
<comment type="function">
    <text evidence="17">Has a role in the Wnt signaling pathway controlling the asymmetry of cell divisions during embryogenesis. Operates in the AB and EMS cell lineages influencing cell specification. Required for body wall muscle development, endoderm development, pop-1 asymmetry and T-cell division asymmetry. Component of the beta-catenin-lit-1 complex which promotes the phosphorylation, down-regulation and subcellular relocation of pop-1. Regulates plp-1 nuclear localization in embryos. Plays a role in male tail tip morphogenesis.</text>
</comment>
<comment type="cofactor">
    <cofactor evidence="1 19">
        <name>Mg(2+)</name>
        <dbReference type="ChEBI" id="CHEBI:18420"/>
    </cofactor>
</comment>
<evidence type="ECO:0000256" key="16">
    <source>
        <dbReference type="ARBA" id="ARBA00048312"/>
    </source>
</evidence>
<comment type="catalytic activity">
    <reaction evidence="16">
        <text>L-seryl-[protein] + ATP = O-phospho-L-seryl-[protein] + ADP + H(+)</text>
        <dbReference type="Rhea" id="RHEA:17989"/>
        <dbReference type="Rhea" id="RHEA-COMP:9863"/>
        <dbReference type="Rhea" id="RHEA-COMP:11604"/>
        <dbReference type="ChEBI" id="CHEBI:15378"/>
        <dbReference type="ChEBI" id="CHEBI:29999"/>
        <dbReference type="ChEBI" id="CHEBI:30616"/>
        <dbReference type="ChEBI" id="CHEBI:83421"/>
        <dbReference type="ChEBI" id="CHEBI:456216"/>
        <dbReference type="EC" id="2.7.11.24"/>
    </reaction>
</comment>
<evidence type="ECO:0000256" key="10">
    <source>
        <dbReference type="ARBA" id="ARBA00022741"/>
    </source>
</evidence>
<dbReference type="GO" id="GO:0005634">
    <property type="term" value="C:nucleus"/>
    <property type="evidence" value="ECO:0007669"/>
    <property type="project" value="UniProtKB-SubCell"/>
</dbReference>
<dbReference type="FunFam" id="1.10.510.10:FF:000162">
    <property type="entry name" value="Mitogen-activated protein kinase"/>
    <property type="match status" value="1"/>
</dbReference>
<dbReference type="GO" id="GO:0005524">
    <property type="term" value="F:ATP binding"/>
    <property type="evidence" value="ECO:0007669"/>
    <property type="project" value="UniProtKB-UniRule"/>
</dbReference>
<name>A0AAF3FRV6_9BILA</name>
<dbReference type="InterPro" id="IPR050117">
    <property type="entry name" value="MAPK"/>
</dbReference>
<evidence type="ECO:0000256" key="9">
    <source>
        <dbReference type="ARBA" id="ARBA00022723"/>
    </source>
</evidence>
<dbReference type="Gene3D" id="1.10.510.10">
    <property type="entry name" value="Transferase(Phosphotransferase) domain 1"/>
    <property type="match status" value="1"/>
</dbReference>
<accession>A0AAF3FRV6</accession>
<dbReference type="PROSITE" id="PS00108">
    <property type="entry name" value="PROTEIN_KINASE_ST"/>
    <property type="match status" value="1"/>
</dbReference>
<dbReference type="PROSITE" id="PS00107">
    <property type="entry name" value="PROTEIN_KINASE_ATP"/>
    <property type="match status" value="1"/>
</dbReference>
<dbReference type="PROSITE" id="PS01351">
    <property type="entry name" value="MAPK"/>
    <property type="match status" value="1"/>
</dbReference>
<keyword evidence="6 19" id="KW-0723">Serine/threonine-protein kinase</keyword>
<keyword evidence="12 18" id="KW-0067">ATP-binding</keyword>
<dbReference type="GO" id="GO:0046872">
    <property type="term" value="F:metal ion binding"/>
    <property type="evidence" value="ECO:0007669"/>
    <property type="project" value="UniProtKB-KW"/>
</dbReference>
<keyword evidence="10 18" id="KW-0547">Nucleotide-binding</keyword>
<dbReference type="SMART" id="SM00220">
    <property type="entry name" value="S_TKc"/>
    <property type="match status" value="1"/>
</dbReference>
<dbReference type="Pfam" id="PF00069">
    <property type="entry name" value="Pkinase"/>
    <property type="match status" value="1"/>
</dbReference>
<organism evidence="21 22">
    <name type="scientific">Mesorhabditis belari</name>
    <dbReference type="NCBI Taxonomy" id="2138241"/>
    <lineage>
        <taxon>Eukaryota</taxon>
        <taxon>Metazoa</taxon>
        <taxon>Ecdysozoa</taxon>
        <taxon>Nematoda</taxon>
        <taxon>Chromadorea</taxon>
        <taxon>Rhabditida</taxon>
        <taxon>Rhabditina</taxon>
        <taxon>Rhabditomorpha</taxon>
        <taxon>Rhabditoidea</taxon>
        <taxon>Rhabditidae</taxon>
        <taxon>Mesorhabditinae</taxon>
        <taxon>Mesorhabditis</taxon>
    </lineage>
</organism>